<keyword evidence="2" id="KW-1185">Reference proteome</keyword>
<accession>A0AAN6WFI9</accession>
<sequence>FCCYGTICQTEAKLVGNMPALIKEIDTGHEIQSFNVVEDEAYFMLMFPHLDLIFAQVNRALLPALASLKDLEFVEVKAFASTVHIRSNF</sequence>
<dbReference type="AlphaFoldDB" id="A0AAN6WFI9"/>
<feature type="non-terminal residue" evidence="1">
    <location>
        <position position="1"/>
    </location>
</feature>
<dbReference type="EMBL" id="MU866102">
    <property type="protein sequence ID" value="KAK4180226.1"/>
    <property type="molecule type" value="Genomic_DNA"/>
</dbReference>
<protein>
    <submittedName>
        <fullName evidence="1">Uncharacterized protein</fullName>
    </submittedName>
</protein>
<comment type="caution">
    <text evidence="1">The sequence shown here is derived from an EMBL/GenBank/DDBJ whole genome shotgun (WGS) entry which is preliminary data.</text>
</comment>
<reference evidence="1" key="1">
    <citation type="journal article" date="2023" name="Mol. Phylogenet. Evol.">
        <title>Genome-scale phylogeny and comparative genomics of the fungal order Sordariales.</title>
        <authorList>
            <person name="Hensen N."/>
            <person name="Bonometti L."/>
            <person name="Westerberg I."/>
            <person name="Brannstrom I.O."/>
            <person name="Guillou S."/>
            <person name="Cros-Aarteil S."/>
            <person name="Calhoun S."/>
            <person name="Haridas S."/>
            <person name="Kuo A."/>
            <person name="Mondo S."/>
            <person name="Pangilinan J."/>
            <person name="Riley R."/>
            <person name="LaButti K."/>
            <person name="Andreopoulos B."/>
            <person name="Lipzen A."/>
            <person name="Chen C."/>
            <person name="Yan M."/>
            <person name="Daum C."/>
            <person name="Ng V."/>
            <person name="Clum A."/>
            <person name="Steindorff A."/>
            <person name="Ohm R.A."/>
            <person name="Martin F."/>
            <person name="Silar P."/>
            <person name="Natvig D.O."/>
            <person name="Lalanne C."/>
            <person name="Gautier V."/>
            <person name="Ament-Velasquez S.L."/>
            <person name="Kruys A."/>
            <person name="Hutchinson M.I."/>
            <person name="Powell A.J."/>
            <person name="Barry K."/>
            <person name="Miller A.N."/>
            <person name="Grigoriev I.V."/>
            <person name="Debuchy R."/>
            <person name="Gladieux P."/>
            <person name="Hiltunen Thoren M."/>
            <person name="Johannesson H."/>
        </authorList>
    </citation>
    <scope>NUCLEOTIDE SEQUENCE</scope>
    <source>
        <strain evidence="1">CBS 892.96</strain>
    </source>
</reference>
<reference evidence="1" key="2">
    <citation type="submission" date="2023-05" db="EMBL/GenBank/DDBJ databases">
        <authorList>
            <consortium name="Lawrence Berkeley National Laboratory"/>
            <person name="Steindorff A."/>
            <person name="Hensen N."/>
            <person name="Bonometti L."/>
            <person name="Westerberg I."/>
            <person name="Brannstrom I.O."/>
            <person name="Guillou S."/>
            <person name="Cros-Aarteil S."/>
            <person name="Calhoun S."/>
            <person name="Haridas S."/>
            <person name="Kuo A."/>
            <person name="Mondo S."/>
            <person name="Pangilinan J."/>
            <person name="Riley R."/>
            <person name="Labutti K."/>
            <person name="Andreopoulos B."/>
            <person name="Lipzen A."/>
            <person name="Chen C."/>
            <person name="Yanf M."/>
            <person name="Daum C."/>
            <person name="Ng V."/>
            <person name="Clum A."/>
            <person name="Ohm R."/>
            <person name="Martin F."/>
            <person name="Silar P."/>
            <person name="Natvig D."/>
            <person name="Lalanne C."/>
            <person name="Gautier V."/>
            <person name="Ament-Velasquez S.L."/>
            <person name="Kruys A."/>
            <person name="Hutchinson M.I."/>
            <person name="Powell A.J."/>
            <person name="Barry K."/>
            <person name="Miller A.N."/>
            <person name="Grigoriev I.V."/>
            <person name="Debuchy R."/>
            <person name="Gladieux P."/>
            <person name="Thoren M.H."/>
            <person name="Johannesson H."/>
        </authorList>
    </citation>
    <scope>NUCLEOTIDE SEQUENCE</scope>
    <source>
        <strain evidence="1">CBS 892.96</strain>
    </source>
</reference>
<organism evidence="1 2">
    <name type="scientific">Triangularia setosa</name>
    <dbReference type="NCBI Taxonomy" id="2587417"/>
    <lineage>
        <taxon>Eukaryota</taxon>
        <taxon>Fungi</taxon>
        <taxon>Dikarya</taxon>
        <taxon>Ascomycota</taxon>
        <taxon>Pezizomycotina</taxon>
        <taxon>Sordariomycetes</taxon>
        <taxon>Sordariomycetidae</taxon>
        <taxon>Sordariales</taxon>
        <taxon>Podosporaceae</taxon>
        <taxon>Triangularia</taxon>
    </lineage>
</organism>
<name>A0AAN6WFI9_9PEZI</name>
<proteinExistence type="predicted"/>
<evidence type="ECO:0000313" key="1">
    <source>
        <dbReference type="EMBL" id="KAK4180226.1"/>
    </source>
</evidence>
<evidence type="ECO:0000313" key="2">
    <source>
        <dbReference type="Proteomes" id="UP001302321"/>
    </source>
</evidence>
<feature type="non-terminal residue" evidence="1">
    <location>
        <position position="89"/>
    </location>
</feature>
<dbReference type="Proteomes" id="UP001302321">
    <property type="component" value="Unassembled WGS sequence"/>
</dbReference>
<gene>
    <name evidence="1" type="ORF">QBC36DRAFT_144232</name>
</gene>